<dbReference type="SMART" id="SM00564">
    <property type="entry name" value="PQQ"/>
    <property type="match status" value="5"/>
</dbReference>
<dbReference type="InterPro" id="IPR027552">
    <property type="entry name" value="CGP_CTERM"/>
</dbReference>
<dbReference type="Gene3D" id="2.130.10.10">
    <property type="entry name" value="YVTN repeat-like/Quinoprotein amine dehydrogenase"/>
    <property type="match status" value="1"/>
</dbReference>
<gene>
    <name evidence="1" type="ORF">APY94_06040</name>
</gene>
<name>A0A124EBD6_9EURY</name>
<dbReference type="OrthoDB" id="145878at2157"/>
<dbReference type="STRING" id="227598.APY94_06040"/>
<evidence type="ECO:0000313" key="2">
    <source>
        <dbReference type="Proteomes" id="UP000053462"/>
    </source>
</evidence>
<evidence type="ECO:0000313" key="1">
    <source>
        <dbReference type="EMBL" id="KUH33519.1"/>
    </source>
</evidence>
<dbReference type="InterPro" id="IPR015943">
    <property type="entry name" value="WD40/YVTN_repeat-like_dom_sf"/>
</dbReference>
<dbReference type="AlphaFoldDB" id="A0A124EBD6"/>
<protein>
    <submittedName>
        <fullName evidence="1">Uncharacterized protein</fullName>
    </submittedName>
</protein>
<accession>A0A124EBD6</accession>
<comment type="caution">
    <text evidence="1">The sequence shown here is derived from an EMBL/GenBank/DDBJ whole genome shotgun (WGS) entry which is preliminary data.</text>
</comment>
<dbReference type="NCBIfam" id="TIGR04288">
    <property type="entry name" value="CGP_CTERM"/>
    <property type="match status" value="1"/>
</dbReference>
<dbReference type="EMBL" id="LLYW01000019">
    <property type="protein sequence ID" value="KUH33519.1"/>
    <property type="molecule type" value="Genomic_DNA"/>
</dbReference>
<reference evidence="1 2" key="1">
    <citation type="submission" date="2015-10" db="EMBL/GenBank/DDBJ databases">
        <title>Draft genome sequence of Thermococcus celericrescens strain DSM 17994.</title>
        <authorList>
            <person name="Hong S.-J."/>
            <person name="Park C.-E."/>
            <person name="Shin J.-H."/>
        </authorList>
    </citation>
    <scope>NUCLEOTIDE SEQUENCE [LARGE SCALE GENOMIC DNA]</scope>
    <source>
        <strain evidence="1 2">DSM 17994</strain>
    </source>
</reference>
<dbReference type="Proteomes" id="UP000053462">
    <property type="component" value="Unassembled WGS sequence"/>
</dbReference>
<dbReference type="RefSeq" id="WP_058938774.1">
    <property type="nucleotide sequence ID" value="NZ_LLYW01000019.1"/>
</dbReference>
<dbReference type="InterPro" id="IPR011047">
    <property type="entry name" value="Quinoprotein_ADH-like_sf"/>
</dbReference>
<dbReference type="SUPFAM" id="SSF50998">
    <property type="entry name" value="Quinoprotein alcohol dehydrogenase-like"/>
    <property type="match status" value="1"/>
</dbReference>
<keyword evidence="2" id="KW-1185">Reference proteome</keyword>
<dbReference type="InterPro" id="IPR018391">
    <property type="entry name" value="PQQ_b-propeller_rpt"/>
</dbReference>
<organism evidence="1 2">
    <name type="scientific">Thermococcus celericrescens</name>
    <dbReference type="NCBI Taxonomy" id="227598"/>
    <lineage>
        <taxon>Archaea</taxon>
        <taxon>Methanobacteriati</taxon>
        <taxon>Methanobacteriota</taxon>
        <taxon>Thermococci</taxon>
        <taxon>Thermococcales</taxon>
        <taxon>Thermococcaceae</taxon>
        <taxon>Thermococcus</taxon>
    </lineage>
</organism>
<proteinExistence type="predicted"/>
<sequence>MKRGVPVILMLLLAFSLSAQALAEQSPVLWKGEVCSDVQYQKSIEAVAILNGRVYAGCSYRQLANASGMIGIYYLGTTAAYSSNGTFLWQNDSGYVVKLYPLPDGSVLVGSMGGFITFDRDGRFAARNLTTNKLYDFQIVGKDVYAVDGDFFLENGSESYVGHLYRGTLVNDTVILNGWTLNFTSLVSRVRVGDGIIYVGAGFPSGYVGPWQFGYVYGVLPNGTLAWTVETGQWVRDMESWGGGVLAGTGNGTSEGRLYMISSDGKVLWERELFYTEDIEVNGDTAYIGGMGSAGGELVALDSSGNVLWNQSFLYKVKVVKYADGVLLVGTGKFERRDENGTTVIYSVGSLYAVDPADGSILGELPNLGYVRSIAVEKGTAVVGTASSTFYAIDVEKLAGNGGEKSICGPAAIVALALLGLLVRRR</sequence>